<comment type="caution">
    <text evidence="2">The sequence shown here is derived from an EMBL/GenBank/DDBJ whole genome shotgun (WGS) entry which is preliminary data.</text>
</comment>
<keyword evidence="3" id="KW-1185">Reference proteome</keyword>
<dbReference type="Proteomes" id="UP000646911">
    <property type="component" value="Unassembled WGS sequence"/>
</dbReference>
<dbReference type="EMBL" id="JACOFX010000001">
    <property type="protein sequence ID" value="MBC3906730.1"/>
    <property type="molecule type" value="Genomic_DNA"/>
</dbReference>
<dbReference type="RefSeq" id="WP_186951905.1">
    <property type="nucleotide sequence ID" value="NZ_JACOFX010000001.1"/>
</dbReference>
<accession>A0ABR6Z5V2</accession>
<feature type="region of interest" description="Disordered" evidence="1">
    <location>
        <begin position="46"/>
        <end position="65"/>
    </location>
</feature>
<sequence>MSQLSYFSCNKFEYDNKCLSMVFGKSKGEKLLAIIICRSTAGAARIKKPAGKSGPGHLAESGPQKRRKGRIILGLGILDKQDFAFFCRKFLEPARGLPTLTGRCHGYAGFAWFLGSFA</sequence>
<organism evidence="2 3">
    <name type="scientific">Undibacterium umbellatum</name>
    <dbReference type="NCBI Taxonomy" id="2762300"/>
    <lineage>
        <taxon>Bacteria</taxon>
        <taxon>Pseudomonadati</taxon>
        <taxon>Pseudomonadota</taxon>
        <taxon>Betaproteobacteria</taxon>
        <taxon>Burkholderiales</taxon>
        <taxon>Oxalobacteraceae</taxon>
        <taxon>Undibacterium</taxon>
    </lineage>
</organism>
<evidence type="ECO:0000313" key="2">
    <source>
        <dbReference type="EMBL" id="MBC3906730.1"/>
    </source>
</evidence>
<protein>
    <submittedName>
        <fullName evidence="2">Uncharacterized protein</fullName>
    </submittedName>
</protein>
<evidence type="ECO:0000256" key="1">
    <source>
        <dbReference type="SAM" id="MobiDB-lite"/>
    </source>
</evidence>
<evidence type="ECO:0000313" key="3">
    <source>
        <dbReference type="Proteomes" id="UP000646911"/>
    </source>
</evidence>
<name>A0ABR6Z5V2_9BURK</name>
<gene>
    <name evidence="2" type="ORF">H8L47_04070</name>
</gene>
<reference evidence="2 3" key="1">
    <citation type="submission" date="2020-08" db="EMBL/GenBank/DDBJ databases">
        <title>Novel species isolated from subtropical streams in China.</title>
        <authorList>
            <person name="Lu H."/>
        </authorList>
    </citation>
    <scope>NUCLEOTIDE SEQUENCE [LARGE SCALE GENOMIC DNA]</scope>
    <source>
        <strain evidence="2 3">NL8W</strain>
    </source>
</reference>
<proteinExistence type="predicted"/>